<feature type="transmembrane region" description="Helical" evidence="7">
    <location>
        <begin position="74"/>
        <end position="100"/>
    </location>
</feature>
<dbReference type="PANTHER" id="PTHR43394:SF1">
    <property type="entry name" value="ATP-BINDING CASSETTE SUB-FAMILY B MEMBER 10, MITOCHONDRIAL"/>
    <property type="match status" value="1"/>
</dbReference>
<feature type="domain" description="ABC transmembrane type-1" evidence="9">
    <location>
        <begin position="34"/>
        <end position="317"/>
    </location>
</feature>
<feature type="transmembrane region" description="Helical" evidence="7">
    <location>
        <begin position="32"/>
        <end position="54"/>
    </location>
</feature>
<dbReference type="Pfam" id="PF00664">
    <property type="entry name" value="ABC_membrane"/>
    <property type="match status" value="1"/>
</dbReference>
<evidence type="ECO:0000256" key="2">
    <source>
        <dbReference type="ARBA" id="ARBA00022692"/>
    </source>
</evidence>
<dbReference type="InterPro" id="IPR039421">
    <property type="entry name" value="Type_1_exporter"/>
</dbReference>
<keyword evidence="6 7" id="KW-0472">Membrane</keyword>
<dbReference type="Pfam" id="PF00005">
    <property type="entry name" value="ABC_tran"/>
    <property type="match status" value="1"/>
</dbReference>
<dbReference type="Gene3D" id="1.20.1560.10">
    <property type="entry name" value="ABC transporter type 1, transmembrane domain"/>
    <property type="match status" value="1"/>
</dbReference>
<evidence type="ECO:0000256" key="1">
    <source>
        <dbReference type="ARBA" id="ARBA00004651"/>
    </source>
</evidence>
<dbReference type="RefSeq" id="WP_214156315.1">
    <property type="nucleotide sequence ID" value="NZ_JAHBAY010000005.1"/>
</dbReference>
<evidence type="ECO:0000256" key="4">
    <source>
        <dbReference type="ARBA" id="ARBA00022840"/>
    </source>
</evidence>
<accession>A0ABS5TIH7</accession>
<dbReference type="InterPro" id="IPR027417">
    <property type="entry name" value="P-loop_NTPase"/>
</dbReference>
<proteinExistence type="predicted"/>
<dbReference type="InterPro" id="IPR011527">
    <property type="entry name" value="ABC1_TM_dom"/>
</dbReference>
<evidence type="ECO:0000256" key="7">
    <source>
        <dbReference type="SAM" id="Phobius"/>
    </source>
</evidence>
<dbReference type="GO" id="GO:0005524">
    <property type="term" value="F:ATP binding"/>
    <property type="evidence" value="ECO:0007669"/>
    <property type="project" value="UniProtKB-KW"/>
</dbReference>
<gene>
    <name evidence="10" type="ORF">KIH74_13870</name>
</gene>
<keyword evidence="11" id="KW-1185">Reference proteome</keyword>
<dbReference type="PROSITE" id="PS50893">
    <property type="entry name" value="ABC_TRANSPORTER_2"/>
    <property type="match status" value="1"/>
</dbReference>
<dbReference type="EMBL" id="JAHBAY010000005">
    <property type="protein sequence ID" value="MBT0770021.1"/>
    <property type="molecule type" value="Genomic_DNA"/>
</dbReference>
<sequence>MTETDSGEALFVASGSQTAREVWRLTRGHRSALAAVVVVGVTGTLVNLIVPVAIGHLVDRVRAGTADLGTVLTLSAVMLVSAVVGAAAAAVAIVLATRVFHQVLAALRERLVERGLLLPQHVVERAGTGDLISRTSDDVTAVADAAPTVIPALTVAVLTVVVSLGGLAALEWPYAAAFAVVLPVYGLTMRWYLRTGPVVYRAERMAMSERAQQIVESQRGYATVLGFGLAQQRHQAVMRASWRVAVQTLRTRTVQSMFNARLNLGECLTLACVLVVGFFLIDRGDSTVGAATTAMLLVLRLLEPVNQLMFVIDDLQSVLASLNRMVGVTLMPGRTPGPVPADGVGEVVPAPAAVQVSDVGFRYGTGPLVLDTVTLGIAAGQHVAVVGASGAGKSTLAAVIAGIHPPSAGRVTRPGRTVVITQEVHVFAGTLRDNLTLTAPDATDHDLRTALEATGASALLGLVPDGLDTLVGAGGHLLTDAQAQQLALARLLLAAPELAILDEATAEAGSSHAGQLDRAADAVLAGRTGLVIAHRLSQAAVCDRIVVMEQGRIIEEGTHDELLAARSTYSSLWAAWESGRGARPGGVAVE</sequence>
<evidence type="ECO:0000313" key="10">
    <source>
        <dbReference type="EMBL" id="MBT0770021.1"/>
    </source>
</evidence>
<dbReference type="PANTHER" id="PTHR43394">
    <property type="entry name" value="ATP-DEPENDENT PERMEASE MDL1, MITOCHONDRIAL"/>
    <property type="match status" value="1"/>
</dbReference>
<comment type="subcellular location">
    <subcellularLocation>
        <location evidence="1">Cell membrane</location>
        <topology evidence="1">Multi-pass membrane protein</topology>
    </subcellularLocation>
</comment>
<dbReference type="InterPro" id="IPR036640">
    <property type="entry name" value="ABC1_TM_sf"/>
</dbReference>
<feature type="transmembrane region" description="Helical" evidence="7">
    <location>
        <begin position="174"/>
        <end position="193"/>
    </location>
</feature>
<dbReference type="CDD" id="cd07346">
    <property type="entry name" value="ABC_6TM_exporters"/>
    <property type="match status" value="1"/>
</dbReference>
<dbReference type="Gene3D" id="3.40.50.300">
    <property type="entry name" value="P-loop containing nucleotide triphosphate hydrolases"/>
    <property type="match status" value="1"/>
</dbReference>
<dbReference type="InterPro" id="IPR003439">
    <property type="entry name" value="ABC_transporter-like_ATP-bd"/>
</dbReference>
<evidence type="ECO:0000259" key="8">
    <source>
        <dbReference type="PROSITE" id="PS50893"/>
    </source>
</evidence>
<keyword evidence="2 7" id="KW-0812">Transmembrane</keyword>
<dbReference type="SUPFAM" id="SSF52540">
    <property type="entry name" value="P-loop containing nucleoside triphosphate hydrolases"/>
    <property type="match status" value="1"/>
</dbReference>
<evidence type="ECO:0000256" key="3">
    <source>
        <dbReference type="ARBA" id="ARBA00022741"/>
    </source>
</evidence>
<keyword evidence="4 10" id="KW-0067">ATP-binding</keyword>
<dbReference type="Proteomes" id="UP001197247">
    <property type="component" value="Unassembled WGS sequence"/>
</dbReference>
<dbReference type="PROSITE" id="PS50929">
    <property type="entry name" value="ABC_TM1F"/>
    <property type="match status" value="1"/>
</dbReference>
<feature type="domain" description="ABC transporter" evidence="8">
    <location>
        <begin position="354"/>
        <end position="575"/>
    </location>
</feature>
<feature type="transmembrane region" description="Helical" evidence="7">
    <location>
        <begin position="149"/>
        <end position="168"/>
    </location>
</feature>
<organism evidence="10 11">
    <name type="scientific">Kineosporia corallincola</name>
    <dbReference type="NCBI Taxonomy" id="2835133"/>
    <lineage>
        <taxon>Bacteria</taxon>
        <taxon>Bacillati</taxon>
        <taxon>Actinomycetota</taxon>
        <taxon>Actinomycetes</taxon>
        <taxon>Kineosporiales</taxon>
        <taxon>Kineosporiaceae</taxon>
        <taxon>Kineosporia</taxon>
    </lineage>
</organism>
<feature type="transmembrane region" description="Helical" evidence="7">
    <location>
        <begin position="262"/>
        <end position="281"/>
    </location>
</feature>
<comment type="caution">
    <text evidence="10">The sequence shown here is derived from an EMBL/GenBank/DDBJ whole genome shotgun (WGS) entry which is preliminary data.</text>
</comment>
<evidence type="ECO:0000256" key="5">
    <source>
        <dbReference type="ARBA" id="ARBA00022989"/>
    </source>
</evidence>
<reference evidence="10 11" key="1">
    <citation type="submission" date="2021-05" db="EMBL/GenBank/DDBJ databases">
        <title>Kineosporia and Streptomyces sp. nov. two new marine actinobacteria isolated from Coral.</title>
        <authorList>
            <person name="Buangrab K."/>
            <person name="Sutthacheep M."/>
            <person name="Yeemin T."/>
            <person name="Harunari E."/>
            <person name="Igarashi Y."/>
            <person name="Kanchanasin P."/>
            <person name="Tanasupawat S."/>
            <person name="Phongsopitanun W."/>
        </authorList>
    </citation>
    <scope>NUCLEOTIDE SEQUENCE [LARGE SCALE GENOMIC DNA]</scope>
    <source>
        <strain evidence="10 11">J2-2</strain>
    </source>
</reference>
<dbReference type="SUPFAM" id="SSF90123">
    <property type="entry name" value="ABC transporter transmembrane region"/>
    <property type="match status" value="1"/>
</dbReference>
<protein>
    <submittedName>
        <fullName evidence="10">ABC transporter ATP-binding protein</fullName>
    </submittedName>
</protein>
<name>A0ABS5TIH7_9ACTN</name>
<evidence type="ECO:0000313" key="11">
    <source>
        <dbReference type="Proteomes" id="UP001197247"/>
    </source>
</evidence>
<keyword evidence="3" id="KW-0547">Nucleotide-binding</keyword>
<dbReference type="SMART" id="SM00382">
    <property type="entry name" value="AAA"/>
    <property type="match status" value="1"/>
</dbReference>
<keyword evidence="5 7" id="KW-1133">Transmembrane helix</keyword>
<evidence type="ECO:0000259" key="9">
    <source>
        <dbReference type="PROSITE" id="PS50929"/>
    </source>
</evidence>
<evidence type="ECO:0000256" key="6">
    <source>
        <dbReference type="ARBA" id="ARBA00023136"/>
    </source>
</evidence>
<dbReference type="InterPro" id="IPR003593">
    <property type="entry name" value="AAA+_ATPase"/>
</dbReference>